<reference evidence="1" key="2">
    <citation type="submission" date="2016-06" db="EMBL/GenBank/DDBJ databases">
        <title>The genome of a short-lived fish provides insights into sex chromosome evolution and the genetic control of aging.</title>
        <authorList>
            <person name="Reichwald K."/>
            <person name="Felder M."/>
            <person name="Petzold A."/>
            <person name="Koch P."/>
            <person name="Groth M."/>
            <person name="Platzer M."/>
        </authorList>
    </citation>
    <scope>NUCLEOTIDE SEQUENCE</scope>
    <source>
        <tissue evidence="1">Brain</tissue>
    </source>
</reference>
<dbReference type="AlphaFoldDB" id="A0A1A8KTN6"/>
<reference evidence="1" key="1">
    <citation type="submission" date="2016-05" db="EMBL/GenBank/DDBJ databases">
        <authorList>
            <person name="Lavstsen T."/>
            <person name="Jespersen J.S."/>
        </authorList>
    </citation>
    <scope>NUCLEOTIDE SEQUENCE</scope>
    <source>
        <tissue evidence="1">Brain</tissue>
    </source>
</reference>
<feature type="non-terminal residue" evidence="1">
    <location>
        <position position="52"/>
    </location>
</feature>
<protein>
    <submittedName>
        <fullName evidence="1">Uncharacterized protein</fullName>
    </submittedName>
</protein>
<proteinExistence type="predicted"/>
<sequence>WDFSFNIIMTWLFHNKEILSHYWDSSSSGENGGCNKAAGLVPAPARECCCCV</sequence>
<accession>A0A1A8KTN6</accession>
<dbReference type="EMBL" id="HAEE01015722">
    <property type="protein sequence ID" value="SBR35772.1"/>
    <property type="molecule type" value="Transcribed_RNA"/>
</dbReference>
<gene>
    <name evidence="1" type="primary">Nfu_g_1_024454</name>
</gene>
<feature type="non-terminal residue" evidence="1">
    <location>
        <position position="1"/>
    </location>
</feature>
<name>A0A1A8KTN6_NOTKU</name>
<evidence type="ECO:0000313" key="1">
    <source>
        <dbReference type="EMBL" id="SBR35772.1"/>
    </source>
</evidence>
<organism evidence="1">
    <name type="scientific">Nothobranchius kuhntae</name>
    <name type="common">Beira killifish</name>
    <dbReference type="NCBI Taxonomy" id="321403"/>
    <lineage>
        <taxon>Eukaryota</taxon>
        <taxon>Metazoa</taxon>
        <taxon>Chordata</taxon>
        <taxon>Craniata</taxon>
        <taxon>Vertebrata</taxon>
        <taxon>Euteleostomi</taxon>
        <taxon>Actinopterygii</taxon>
        <taxon>Neopterygii</taxon>
        <taxon>Teleostei</taxon>
        <taxon>Neoteleostei</taxon>
        <taxon>Acanthomorphata</taxon>
        <taxon>Ovalentaria</taxon>
        <taxon>Atherinomorphae</taxon>
        <taxon>Cyprinodontiformes</taxon>
        <taxon>Nothobranchiidae</taxon>
        <taxon>Nothobranchius</taxon>
    </lineage>
</organism>